<sequence length="167" mass="19518">MTARHWHAHCRNSYTVGCIMAGARSQRRKKTLKKVSKYFNVRESCVKYIPRLKSRCCSSANFEERRIRLTGSISTYRSRNASWCIELGTNFNFPVKTICSYPNLPTREASPAFHENPRSISCYLFSPWHFVSRPKNKRLKHCVKRLPGRITLISDVIHPRTGPRNRF</sequence>
<gene>
    <name evidence="1" type="ORF">PUN28_018203</name>
</gene>
<name>A0AAW2EGA0_9HYME</name>
<proteinExistence type="predicted"/>
<evidence type="ECO:0008006" key="3">
    <source>
        <dbReference type="Google" id="ProtNLM"/>
    </source>
</evidence>
<organism evidence="1 2">
    <name type="scientific">Cardiocondyla obscurior</name>
    <dbReference type="NCBI Taxonomy" id="286306"/>
    <lineage>
        <taxon>Eukaryota</taxon>
        <taxon>Metazoa</taxon>
        <taxon>Ecdysozoa</taxon>
        <taxon>Arthropoda</taxon>
        <taxon>Hexapoda</taxon>
        <taxon>Insecta</taxon>
        <taxon>Pterygota</taxon>
        <taxon>Neoptera</taxon>
        <taxon>Endopterygota</taxon>
        <taxon>Hymenoptera</taxon>
        <taxon>Apocrita</taxon>
        <taxon>Aculeata</taxon>
        <taxon>Formicoidea</taxon>
        <taxon>Formicidae</taxon>
        <taxon>Myrmicinae</taxon>
        <taxon>Cardiocondyla</taxon>
    </lineage>
</organism>
<dbReference type="EMBL" id="JADYXP020000022">
    <property type="protein sequence ID" value="KAL0102733.1"/>
    <property type="molecule type" value="Genomic_DNA"/>
</dbReference>
<dbReference type="Proteomes" id="UP001430953">
    <property type="component" value="Unassembled WGS sequence"/>
</dbReference>
<evidence type="ECO:0000313" key="1">
    <source>
        <dbReference type="EMBL" id="KAL0102733.1"/>
    </source>
</evidence>
<protein>
    <recommendedName>
        <fullName evidence="3">Ribosomal protein L2</fullName>
    </recommendedName>
</protein>
<evidence type="ECO:0000313" key="2">
    <source>
        <dbReference type="Proteomes" id="UP001430953"/>
    </source>
</evidence>
<accession>A0AAW2EGA0</accession>
<reference evidence="1 2" key="1">
    <citation type="submission" date="2023-03" db="EMBL/GenBank/DDBJ databases">
        <title>High recombination rates correlate with genetic variation in Cardiocondyla obscurior ants.</title>
        <authorList>
            <person name="Errbii M."/>
        </authorList>
    </citation>
    <scope>NUCLEOTIDE SEQUENCE [LARGE SCALE GENOMIC DNA]</scope>
    <source>
        <strain evidence="1">Alpha-2009</strain>
        <tissue evidence="1">Whole body</tissue>
    </source>
</reference>
<comment type="caution">
    <text evidence="1">The sequence shown here is derived from an EMBL/GenBank/DDBJ whole genome shotgun (WGS) entry which is preliminary data.</text>
</comment>
<dbReference type="AlphaFoldDB" id="A0AAW2EGA0"/>
<keyword evidence="2" id="KW-1185">Reference proteome</keyword>